<organism evidence="1 2">
    <name type="scientific">Trichomalopsis sarcophagae</name>
    <dbReference type="NCBI Taxonomy" id="543379"/>
    <lineage>
        <taxon>Eukaryota</taxon>
        <taxon>Metazoa</taxon>
        <taxon>Ecdysozoa</taxon>
        <taxon>Arthropoda</taxon>
        <taxon>Hexapoda</taxon>
        <taxon>Insecta</taxon>
        <taxon>Pterygota</taxon>
        <taxon>Neoptera</taxon>
        <taxon>Endopterygota</taxon>
        <taxon>Hymenoptera</taxon>
        <taxon>Apocrita</taxon>
        <taxon>Proctotrupomorpha</taxon>
        <taxon>Chalcidoidea</taxon>
        <taxon>Pteromalidae</taxon>
        <taxon>Pteromalinae</taxon>
        <taxon>Trichomalopsis</taxon>
    </lineage>
</organism>
<evidence type="ECO:0000313" key="1">
    <source>
        <dbReference type="EMBL" id="OXU19302.1"/>
    </source>
</evidence>
<keyword evidence="2" id="KW-1185">Reference proteome</keyword>
<gene>
    <name evidence="1" type="ORF">TSAR_014791</name>
</gene>
<proteinExistence type="predicted"/>
<protein>
    <submittedName>
        <fullName evidence="1">Uncharacterized protein</fullName>
    </submittedName>
</protein>
<evidence type="ECO:0000313" key="2">
    <source>
        <dbReference type="Proteomes" id="UP000215335"/>
    </source>
</evidence>
<dbReference type="AlphaFoldDB" id="A0A232ELW8"/>
<accession>A0A232ELW8</accession>
<dbReference type="EMBL" id="NNAY01003508">
    <property type="protein sequence ID" value="OXU19302.1"/>
    <property type="molecule type" value="Genomic_DNA"/>
</dbReference>
<dbReference type="Proteomes" id="UP000215335">
    <property type="component" value="Unassembled WGS sequence"/>
</dbReference>
<reference evidence="1 2" key="1">
    <citation type="journal article" date="2017" name="Curr. Biol.">
        <title>The Evolution of Venom by Co-option of Single-Copy Genes.</title>
        <authorList>
            <person name="Martinson E.O."/>
            <person name="Mrinalini"/>
            <person name="Kelkar Y.D."/>
            <person name="Chang C.H."/>
            <person name="Werren J.H."/>
        </authorList>
    </citation>
    <scope>NUCLEOTIDE SEQUENCE [LARGE SCALE GENOMIC DNA]</scope>
    <source>
        <strain evidence="1 2">Alberta</strain>
        <tissue evidence="1">Whole body</tissue>
    </source>
</reference>
<name>A0A232ELW8_9HYME</name>
<comment type="caution">
    <text evidence="1">The sequence shown here is derived from an EMBL/GenBank/DDBJ whole genome shotgun (WGS) entry which is preliminary data.</text>
</comment>
<sequence>MQKKILMLHNSTVLLGEHKCSTVSSA</sequence>